<sequence>MQVYFNEDVNINTSTLALLHNDVETYVFTNDKIYKKYKKHFFEYNTNSNSEKLNIKNKTILLEKGTPEINKKKIITTIPFSCYFVNRQIFKYKLDDDIIMVKEIDNDIFTNIYFELNNIEHINNLVCLI</sequence>
<organism evidence="1">
    <name type="scientific">Florenciella sp. virus SA2</name>
    <dbReference type="NCBI Taxonomy" id="3240092"/>
    <lineage>
        <taxon>Viruses</taxon>
    </lineage>
</organism>
<dbReference type="EMBL" id="PP542043">
    <property type="protein sequence ID" value="XDO02208.1"/>
    <property type="molecule type" value="Genomic_DNA"/>
</dbReference>
<proteinExistence type="predicted"/>
<name>A0AB39JFK4_9VIRU</name>
<accession>A0AB39JFK4</accession>
<protein>
    <submittedName>
        <fullName evidence="1">Uncharacterized protein</fullName>
    </submittedName>
</protein>
<evidence type="ECO:0000313" key="1">
    <source>
        <dbReference type="EMBL" id="XDO02208.1"/>
    </source>
</evidence>
<reference evidence="1" key="1">
    <citation type="submission" date="2024-03" db="EMBL/GenBank/DDBJ databases">
        <title>Eukaryotic viruses encode the ribosomal protein eL40.</title>
        <authorList>
            <person name="Thomy J."/>
            <person name="Schvarcz C.R."/>
            <person name="McBeain K.A."/>
            <person name="Edwards K.F."/>
            <person name="Steward G.F."/>
        </authorList>
    </citation>
    <scope>NUCLEOTIDE SEQUENCE</scope>
    <source>
        <strain evidence="1">FloV-SA2</strain>
    </source>
</reference>
<gene>
    <name evidence="1" type="ORF">FloV-SA2_00390</name>
</gene>